<feature type="transmembrane region" description="Helical" evidence="1">
    <location>
        <begin position="80"/>
        <end position="99"/>
    </location>
</feature>
<dbReference type="EMBL" id="KB445802">
    <property type="protein sequence ID" value="EMD34819.1"/>
    <property type="molecule type" value="Genomic_DNA"/>
</dbReference>
<reference evidence="3 4" key="1">
    <citation type="journal article" date="2012" name="Proc. Natl. Acad. Sci. U.S.A.">
        <title>Comparative genomics of Ceriporiopsis subvermispora and Phanerochaete chrysosporium provide insight into selective ligninolysis.</title>
        <authorList>
            <person name="Fernandez-Fueyo E."/>
            <person name="Ruiz-Duenas F.J."/>
            <person name="Ferreira P."/>
            <person name="Floudas D."/>
            <person name="Hibbett D.S."/>
            <person name="Canessa P."/>
            <person name="Larrondo L.F."/>
            <person name="James T.Y."/>
            <person name="Seelenfreund D."/>
            <person name="Lobos S."/>
            <person name="Polanco R."/>
            <person name="Tello M."/>
            <person name="Honda Y."/>
            <person name="Watanabe T."/>
            <person name="Watanabe T."/>
            <person name="Ryu J.S."/>
            <person name="Kubicek C.P."/>
            <person name="Schmoll M."/>
            <person name="Gaskell J."/>
            <person name="Hammel K.E."/>
            <person name="St John F.J."/>
            <person name="Vanden Wymelenberg A."/>
            <person name="Sabat G."/>
            <person name="Splinter BonDurant S."/>
            <person name="Syed K."/>
            <person name="Yadav J.S."/>
            <person name="Doddapaneni H."/>
            <person name="Subramanian V."/>
            <person name="Lavin J.L."/>
            <person name="Oguiza J.A."/>
            <person name="Perez G."/>
            <person name="Pisabarro A.G."/>
            <person name="Ramirez L."/>
            <person name="Santoyo F."/>
            <person name="Master E."/>
            <person name="Coutinho P.M."/>
            <person name="Henrissat B."/>
            <person name="Lombard V."/>
            <person name="Magnuson J.K."/>
            <person name="Kuees U."/>
            <person name="Hori C."/>
            <person name="Igarashi K."/>
            <person name="Samejima M."/>
            <person name="Held B.W."/>
            <person name="Barry K.W."/>
            <person name="LaButti K.M."/>
            <person name="Lapidus A."/>
            <person name="Lindquist E.A."/>
            <person name="Lucas S.M."/>
            <person name="Riley R."/>
            <person name="Salamov A.A."/>
            <person name="Hoffmeister D."/>
            <person name="Schwenk D."/>
            <person name="Hadar Y."/>
            <person name="Yarden O."/>
            <person name="de Vries R.P."/>
            <person name="Wiebenga A."/>
            <person name="Stenlid J."/>
            <person name="Eastwood D."/>
            <person name="Grigoriev I.V."/>
            <person name="Berka R.M."/>
            <person name="Blanchette R.A."/>
            <person name="Kersten P."/>
            <person name="Martinez A.T."/>
            <person name="Vicuna R."/>
            <person name="Cullen D."/>
        </authorList>
    </citation>
    <scope>NUCLEOTIDE SEQUENCE [LARGE SCALE GENOMIC DNA]</scope>
    <source>
        <strain evidence="3 4">B</strain>
    </source>
</reference>
<dbReference type="OrthoDB" id="2686513at2759"/>
<sequence length="326" mass="36946">MGSDPVYLHNYLHLAGISIFYYDFTLTFSDEYWRIWKQRKHAGSYLFFLNRYLTFLGDIAVNVGNFSHFKSDLSCEHYSFYRQVLLIVAQVVVCVLSFLRTYALYRRSKWIAAFILTMGLSLLGLSCWAVIGQKDTVDLNGGCHTGLDRITAIRTAVAWESLFVFDLMIFFLTMYKTWDNRVTRPLVRASGKLDLLSLIFRDGAMYFAVMAVANLANTLTFYFLQPLLRGVLSTFASSVSVAMMSRLMLNLHEGATGTGILTGTTAATAASASDNSTTLLFTSQITFGHDAQAPDPYERDHDIDPPEEIEYELRDMGARRRYDEDV</sequence>
<accession>M2PFU4</accession>
<gene>
    <name evidence="3" type="ORF">CERSUDRAFT_116996</name>
</gene>
<protein>
    <recommendedName>
        <fullName evidence="2">DUF6533 domain-containing protein</fullName>
    </recommendedName>
</protein>
<feature type="transmembrane region" description="Helical" evidence="1">
    <location>
        <begin position="151"/>
        <end position="175"/>
    </location>
</feature>
<keyword evidence="1" id="KW-0472">Membrane</keyword>
<name>M2PFU4_CERS8</name>
<dbReference type="Pfam" id="PF20151">
    <property type="entry name" value="DUF6533"/>
    <property type="match status" value="1"/>
</dbReference>
<proteinExistence type="predicted"/>
<feature type="transmembrane region" description="Helical" evidence="1">
    <location>
        <begin position="111"/>
        <end position="131"/>
    </location>
</feature>
<keyword evidence="4" id="KW-1185">Reference proteome</keyword>
<feature type="transmembrane region" description="Helical" evidence="1">
    <location>
        <begin position="45"/>
        <end position="68"/>
    </location>
</feature>
<evidence type="ECO:0000259" key="2">
    <source>
        <dbReference type="Pfam" id="PF20151"/>
    </source>
</evidence>
<evidence type="ECO:0000313" key="4">
    <source>
        <dbReference type="Proteomes" id="UP000016930"/>
    </source>
</evidence>
<dbReference type="Proteomes" id="UP000016930">
    <property type="component" value="Unassembled WGS sequence"/>
</dbReference>
<evidence type="ECO:0000313" key="3">
    <source>
        <dbReference type="EMBL" id="EMD34819.1"/>
    </source>
</evidence>
<organism evidence="3 4">
    <name type="scientific">Ceriporiopsis subvermispora (strain B)</name>
    <name type="common">White-rot fungus</name>
    <name type="synonym">Gelatoporia subvermispora</name>
    <dbReference type="NCBI Taxonomy" id="914234"/>
    <lineage>
        <taxon>Eukaryota</taxon>
        <taxon>Fungi</taxon>
        <taxon>Dikarya</taxon>
        <taxon>Basidiomycota</taxon>
        <taxon>Agaricomycotina</taxon>
        <taxon>Agaricomycetes</taxon>
        <taxon>Polyporales</taxon>
        <taxon>Gelatoporiaceae</taxon>
        <taxon>Gelatoporia</taxon>
    </lineage>
</organism>
<dbReference type="InterPro" id="IPR045340">
    <property type="entry name" value="DUF6533"/>
</dbReference>
<evidence type="ECO:0000256" key="1">
    <source>
        <dbReference type="SAM" id="Phobius"/>
    </source>
</evidence>
<feature type="transmembrane region" description="Helical" evidence="1">
    <location>
        <begin position="6"/>
        <end position="24"/>
    </location>
</feature>
<dbReference type="HOGENOM" id="CLU_035509_7_0_1"/>
<keyword evidence="1" id="KW-0812">Transmembrane</keyword>
<feature type="domain" description="DUF6533" evidence="2">
    <location>
        <begin position="11"/>
        <end position="56"/>
    </location>
</feature>
<keyword evidence="1" id="KW-1133">Transmembrane helix</keyword>
<feature type="transmembrane region" description="Helical" evidence="1">
    <location>
        <begin position="195"/>
        <end position="216"/>
    </location>
</feature>
<dbReference type="AlphaFoldDB" id="M2PFU4"/>